<feature type="transmembrane region" description="Helical" evidence="1">
    <location>
        <begin position="38"/>
        <end position="59"/>
    </location>
</feature>
<organism evidence="2 3">
    <name type="scientific">Sphingomonas endophytica</name>
    <dbReference type="NCBI Taxonomy" id="869719"/>
    <lineage>
        <taxon>Bacteria</taxon>
        <taxon>Pseudomonadati</taxon>
        <taxon>Pseudomonadota</taxon>
        <taxon>Alphaproteobacteria</taxon>
        <taxon>Sphingomonadales</taxon>
        <taxon>Sphingomonadaceae</taxon>
        <taxon>Sphingomonas</taxon>
    </lineage>
</organism>
<keyword evidence="1" id="KW-0472">Membrane</keyword>
<dbReference type="EMBL" id="LDTB01000001">
    <property type="protein sequence ID" value="KTT76656.1"/>
    <property type="molecule type" value="Genomic_DNA"/>
</dbReference>
<reference evidence="2 3" key="1">
    <citation type="journal article" date="2016" name="Front. Microbiol.">
        <title>Genomic Resource of Rice Seed Associated Bacteria.</title>
        <authorList>
            <person name="Midha S."/>
            <person name="Bansal K."/>
            <person name="Sharma S."/>
            <person name="Kumar N."/>
            <person name="Patil P.P."/>
            <person name="Chaudhry V."/>
            <person name="Patil P.B."/>
        </authorList>
    </citation>
    <scope>NUCLEOTIDE SEQUENCE [LARGE SCALE GENOMIC DNA]</scope>
    <source>
        <strain evidence="2 3">NS334</strain>
    </source>
</reference>
<dbReference type="AlphaFoldDB" id="A0A147I9T4"/>
<evidence type="ECO:0008006" key="4">
    <source>
        <dbReference type="Google" id="ProtNLM"/>
    </source>
</evidence>
<dbReference type="RefSeq" id="WP_058753936.1">
    <property type="nucleotide sequence ID" value="NZ_LDTB01000001.1"/>
</dbReference>
<gene>
    <name evidence="2" type="ORF">NS334_00045</name>
</gene>
<accession>A0A147I9T4</accession>
<proteinExistence type="predicted"/>
<comment type="caution">
    <text evidence="2">The sequence shown here is derived from an EMBL/GenBank/DDBJ whole genome shotgun (WGS) entry which is preliminary data.</text>
</comment>
<dbReference type="InterPro" id="IPR021265">
    <property type="entry name" value="DUF2842"/>
</dbReference>
<keyword evidence="1" id="KW-0812">Transmembrane</keyword>
<evidence type="ECO:0000256" key="1">
    <source>
        <dbReference type="SAM" id="Phobius"/>
    </source>
</evidence>
<sequence>MTPSWRKPAGMLAILLLILIWCVGVASLSGFVGRWHALIQLGFYLLTGIIWIAPLKPLLRWMETGRWR</sequence>
<evidence type="ECO:0000313" key="3">
    <source>
        <dbReference type="Proteomes" id="UP000074310"/>
    </source>
</evidence>
<dbReference type="Proteomes" id="UP000074310">
    <property type="component" value="Unassembled WGS sequence"/>
</dbReference>
<protein>
    <recommendedName>
        <fullName evidence="4">DUF2842 domain-containing protein</fullName>
    </recommendedName>
</protein>
<keyword evidence="1" id="KW-1133">Transmembrane helix</keyword>
<dbReference type="PATRIC" id="fig|869719.3.peg.7"/>
<name>A0A147I9T4_9SPHN</name>
<evidence type="ECO:0000313" key="2">
    <source>
        <dbReference type="EMBL" id="KTT76656.1"/>
    </source>
</evidence>
<keyword evidence="3" id="KW-1185">Reference proteome</keyword>
<dbReference type="OrthoDB" id="7510023at2"/>
<dbReference type="Pfam" id="PF11003">
    <property type="entry name" value="DUF2842"/>
    <property type="match status" value="1"/>
</dbReference>